<dbReference type="AlphaFoldDB" id="A0A6G1GGP1"/>
<dbReference type="EMBL" id="ML975149">
    <property type="protein sequence ID" value="KAF1817238.1"/>
    <property type="molecule type" value="Genomic_DNA"/>
</dbReference>
<keyword evidence="2" id="KW-1185">Reference proteome</keyword>
<dbReference type="OrthoDB" id="2943660at2759"/>
<evidence type="ECO:0000313" key="1">
    <source>
        <dbReference type="EMBL" id="KAF1817238.1"/>
    </source>
</evidence>
<dbReference type="Proteomes" id="UP000504638">
    <property type="component" value="Unplaced"/>
</dbReference>
<gene>
    <name evidence="1 3" type="ORF">P152DRAFT_12438</name>
</gene>
<dbReference type="GeneID" id="54414293"/>
<sequence>MMHLNMVDATHRFSMDGAAYDHTMDNMGWPNETTHQRLDDFDWENIDPLDVGFYDRSHDSLSSGLMGLTPTSKEQTFDHQTPQLNLDIFQPATQTAPPFPANFTSTLAPSPISRLSSSSTLFSSSKCRCREDLAVLLPEVSDAMQGKQPQLDKIYKMTQKVIQGCQDIVDCTGCQIGCTDLICMVAIFQRTDACFEYIANADQDSSIPMSFGGLDVPINDPKLRAMLVMNLIQQATMVLDAVSIKGQDMLRALGAPSALAQTNIDYLETVIRDFREVLRKAAEFAN</sequence>
<dbReference type="RefSeq" id="XP_033538869.1">
    <property type="nucleotide sequence ID" value="XM_033673723.1"/>
</dbReference>
<proteinExistence type="predicted"/>
<evidence type="ECO:0000313" key="2">
    <source>
        <dbReference type="Proteomes" id="UP000504638"/>
    </source>
</evidence>
<organism evidence="1">
    <name type="scientific">Eremomyces bilateralis CBS 781.70</name>
    <dbReference type="NCBI Taxonomy" id="1392243"/>
    <lineage>
        <taxon>Eukaryota</taxon>
        <taxon>Fungi</taxon>
        <taxon>Dikarya</taxon>
        <taxon>Ascomycota</taxon>
        <taxon>Pezizomycotina</taxon>
        <taxon>Dothideomycetes</taxon>
        <taxon>Dothideomycetes incertae sedis</taxon>
        <taxon>Eremomycetales</taxon>
        <taxon>Eremomycetaceae</taxon>
        <taxon>Eremomyces</taxon>
    </lineage>
</organism>
<protein>
    <submittedName>
        <fullName evidence="1 3">Uncharacterized protein</fullName>
    </submittedName>
</protein>
<evidence type="ECO:0000313" key="3">
    <source>
        <dbReference type="RefSeq" id="XP_033538869.1"/>
    </source>
</evidence>
<reference evidence="3" key="2">
    <citation type="submission" date="2020-04" db="EMBL/GenBank/DDBJ databases">
        <authorList>
            <consortium name="NCBI Genome Project"/>
        </authorList>
    </citation>
    <scope>NUCLEOTIDE SEQUENCE</scope>
    <source>
        <strain evidence="3">CBS 781.70</strain>
    </source>
</reference>
<name>A0A6G1GGP1_9PEZI</name>
<accession>A0A6G1GGP1</accession>
<reference evidence="3" key="3">
    <citation type="submission" date="2025-04" db="UniProtKB">
        <authorList>
            <consortium name="RefSeq"/>
        </authorList>
    </citation>
    <scope>IDENTIFICATION</scope>
    <source>
        <strain evidence="3">CBS 781.70</strain>
    </source>
</reference>
<reference evidence="1 3" key="1">
    <citation type="submission" date="2020-01" db="EMBL/GenBank/DDBJ databases">
        <authorList>
            <consortium name="DOE Joint Genome Institute"/>
            <person name="Haridas S."/>
            <person name="Albert R."/>
            <person name="Binder M."/>
            <person name="Bloem J."/>
            <person name="Labutti K."/>
            <person name="Salamov A."/>
            <person name="Andreopoulos B."/>
            <person name="Baker S.E."/>
            <person name="Barry K."/>
            <person name="Bills G."/>
            <person name="Bluhm B.H."/>
            <person name="Cannon C."/>
            <person name="Castanera R."/>
            <person name="Culley D.E."/>
            <person name="Daum C."/>
            <person name="Ezra D."/>
            <person name="Gonzalez J.B."/>
            <person name="Henrissat B."/>
            <person name="Kuo A."/>
            <person name="Liang C."/>
            <person name="Lipzen A."/>
            <person name="Lutzoni F."/>
            <person name="Magnuson J."/>
            <person name="Mondo S."/>
            <person name="Nolan M."/>
            <person name="Ohm R."/>
            <person name="Pangilinan J."/>
            <person name="Park H.-J."/>
            <person name="Ramirez L."/>
            <person name="Alfaro M."/>
            <person name="Sun H."/>
            <person name="Tritt A."/>
            <person name="Yoshinaga Y."/>
            <person name="Zwiers L.-H."/>
            <person name="Turgeon B.G."/>
            <person name="Goodwin S.B."/>
            <person name="Spatafora J.W."/>
            <person name="Crous P.W."/>
            <person name="Grigoriev I.V."/>
        </authorList>
    </citation>
    <scope>NUCLEOTIDE SEQUENCE</scope>
    <source>
        <strain evidence="1 3">CBS 781.70</strain>
    </source>
</reference>